<proteinExistence type="predicted"/>
<sequence length="1798" mass="205387">MAHKFGEVSSECLEPRDYQTSIFERAKKKNVIAQLPTGSGKTYIAVMLIKEFQNVLTQDYDKKGKRAFFIVNTVALAKQQAKAIAIFCSLKIGELNGESSYNITSKGPIQECIKEKHVIVITAQILVDLINHNIIKFDKIALMVLDECHHVMGASHPYACIMEQYKKFKGDKPAILGLTASLINARIKADLLGRELKKLENKMQARIVTADTYSQLNQFCPIANEKHIPYQKYTATVDPITERIDVLTKLFQTSCKNEYFDVKPKSNITKDISESLQQIRSCFDNLGSYSVYLMCNFWKSQFTKLSKDPTNSTIRSQFLKTAISTLDHIRQMLHKIFGPIKTFEELSKYLSNRLHIVLKAIVGFQESVGDDETNRLACIVFVQERVITLAITKIIKQLPNFDLKYSYIHADYVVGYTASMKSEHETITLCKMQENALHKFKAGFLNTLIATEVLEEGVDVRQCNMVIRFDLPANFRSYIQSRGRIRKNGGHYLILYDIEEKETFSKILKEYHNIERLIKQHCISDDGNNEGSFTNEELKQVEIDYPPFVIESTGACVNLKSSIQLVNKYCQKLPSDNFTVLSVKTIITEVQVTDKIVLYVAELILPTNCPYRSVIKIRKPVPSRKLAIMAVCLETCKILRQENELDERLLPNGKEKFKALQSLFENYDEEVDVEDTHIGGSKRKQPYDKKISKFLGSILPGPGEKAFLYTVRINLIKEVNETMNPKNRKIINPLNFGCTFGFLSKNLLPQTPSFQIFMRQGCCEVKIVNSNKKVTLTEEELIDCQKFHDHLFVDVLQCVRNEVDFAPYKSSLQVVFLPLKRDGMGADGNCDFIIDMEYIRDSLDGFDKLNIVPTDIERHKFVFKREDFLNSVVFPWYRQVDIKTYFYVGDIYNDMTPKSDFPDKNYETFEEYFCKKYEKVIYNTEQNLLDVDFTSNRLNLLTPRYPGKKVKESRGERGQRQIMVPELVTIHPISADHWCMIGALPSVIFRLNSLLLANELREAVVVGALEQTDIYEGEFESLQYKTSFDEDPSQNKVSITESEEVAVSPVATEVDGQFSIGVWDPQTIVDFEPSTKEHAVFPITENDSDIQGMRGNDDLMMSDEDEDEDLLDNSSEYVINLDAKEQAKKIQDKLAPKETIEPMGWDDVNIVNTNVNQISTKAVIVDVQDLIKNIEPGMEDTANGTKPAKKKTVKSAGNKMAEQEDVIDLSMYDEGESSNVSNEEGFDSHLDIYKYTDTYDFKKILLDKYTLTAKLDDDMKNMFDGVENDDRHRKGVNPAILLQALTSSSANDGFNLERLETIGDSFLKFSVTDYLYHENDKMHEGNLSIYRSREVSNLKLYILGKKKCIPNLMITTKFEPQVNWLPPGYITSDGFKPDFVAKLAAEEDLKVESFLNAEFNSDASHINVQSIEREGNWGDEGSGDKVAVNGFNINNKKKGSGDSDEKYSQNMFLQQTINDKTIADSVEALIGAHFLHVGINGALKFMKWMGISVYRNMREPEELNPILDYLNCDSNPNGALEQLAQYYHDNRFHQIEKEVGYVFKNKGYLIQAFSHASYIDNRVTGCYQRLEFLGDAVLDFVVTRYLYSHKASYSPGDLTDLRSSLVNNIILASLAVKYQFNKYFLARNPKIDIMIEKFVDFCKETNYEIANFHTDMFMMSEDDPDNDGTEDIEVPKALGDIFESFIGAVYLDSGRDLAVVWTVIYSMMKDVLVQYCNNPPKSPVRELMERYPDQVSFVRMERNAVTEKIKVYAEISNKVKLTGQGRSYKIAKTNAAKRALRYLVALDESRAKEKLKKN</sequence>
<accession>A0AC35TIS6</accession>
<name>A0AC35TIS6_9BILA</name>
<reference evidence="2" key="1">
    <citation type="submission" date="2016-11" db="UniProtKB">
        <authorList>
            <consortium name="WormBaseParasite"/>
        </authorList>
    </citation>
    <scope>IDENTIFICATION</scope>
    <source>
        <strain evidence="2">KR3021</strain>
    </source>
</reference>
<protein>
    <submittedName>
        <fullName evidence="2">Endoribonuclease Dcr-1</fullName>
    </submittedName>
</protein>
<organism evidence="1 2">
    <name type="scientific">Rhabditophanes sp. KR3021</name>
    <dbReference type="NCBI Taxonomy" id="114890"/>
    <lineage>
        <taxon>Eukaryota</taxon>
        <taxon>Metazoa</taxon>
        <taxon>Ecdysozoa</taxon>
        <taxon>Nematoda</taxon>
        <taxon>Chromadorea</taxon>
        <taxon>Rhabditida</taxon>
        <taxon>Tylenchina</taxon>
        <taxon>Panagrolaimomorpha</taxon>
        <taxon>Strongyloidoidea</taxon>
        <taxon>Alloionematidae</taxon>
        <taxon>Rhabditophanes</taxon>
    </lineage>
</organism>
<dbReference type="Proteomes" id="UP000095286">
    <property type="component" value="Unplaced"/>
</dbReference>
<evidence type="ECO:0000313" key="2">
    <source>
        <dbReference type="WBParaSite" id="RSKR_0000111300.1"/>
    </source>
</evidence>
<dbReference type="WBParaSite" id="RSKR_0000111300.1">
    <property type="protein sequence ID" value="RSKR_0000111300.1"/>
    <property type="gene ID" value="RSKR_0000111300"/>
</dbReference>
<evidence type="ECO:0000313" key="1">
    <source>
        <dbReference type="Proteomes" id="UP000095286"/>
    </source>
</evidence>